<keyword evidence="4" id="KW-1185">Reference proteome</keyword>
<gene>
    <name evidence="3" type="ORF">CCMP2556_LOCUS11494</name>
</gene>
<protein>
    <submittedName>
        <fullName evidence="3">Uncharacterized protein</fullName>
    </submittedName>
</protein>
<feature type="region of interest" description="Disordered" evidence="1">
    <location>
        <begin position="112"/>
        <end position="147"/>
    </location>
</feature>
<dbReference type="EMBL" id="CAXAMN010005491">
    <property type="protein sequence ID" value="CAK9013978.1"/>
    <property type="molecule type" value="Genomic_DNA"/>
</dbReference>
<sequence length="147" mass="15906">MSTWCWIAFIGLQSQVQGAEREVHRHQLEISASGASIVRREAGGAAGDGGDVPLKAETSIDTYYGGDRVLDDCTGLKQTWACSDVNSTAALCESYKASQGGNFYRCSWKMRKPKTDDQEEEPPECYLDQKAGVCSRQGDSSANATGQ</sequence>
<feature type="compositionally biased region" description="Polar residues" evidence="1">
    <location>
        <begin position="137"/>
        <end position="147"/>
    </location>
</feature>
<reference evidence="3 4" key="1">
    <citation type="submission" date="2024-02" db="EMBL/GenBank/DDBJ databases">
        <authorList>
            <person name="Chen Y."/>
            <person name="Shah S."/>
            <person name="Dougan E. K."/>
            <person name="Thang M."/>
            <person name="Chan C."/>
        </authorList>
    </citation>
    <scope>NUCLEOTIDE SEQUENCE [LARGE SCALE GENOMIC DNA]</scope>
</reference>
<dbReference type="Proteomes" id="UP001642484">
    <property type="component" value="Unassembled WGS sequence"/>
</dbReference>
<feature type="chain" id="PRO_5046890545" evidence="2">
    <location>
        <begin position="19"/>
        <end position="147"/>
    </location>
</feature>
<evidence type="ECO:0000313" key="4">
    <source>
        <dbReference type="Proteomes" id="UP001642484"/>
    </source>
</evidence>
<accession>A0ABP0JHU3</accession>
<evidence type="ECO:0000256" key="2">
    <source>
        <dbReference type="SAM" id="SignalP"/>
    </source>
</evidence>
<name>A0ABP0JHU3_9DINO</name>
<proteinExistence type="predicted"/>
<feature type="signal peptide" evidence="2">
    <location>
        <begin position="1"/>
        <end position="18"/>
    </location>
</feature>
<evidence type="ECO:0000256" key="1">
    <source>
        <dbReference type="SAM" id="MobiDB-lite"/>
    </source>
</evidence>
<comment type="caution">
    <text evidence="3">The sequence shown here is derived from an EMBL/GenBank/DDBJ whole genome shotgun (WGS) entry which is preliminary data.</text>
</comment>
<evidence type="ECO:0000313" key="3">
    <source>
        <dbReference type="EMBL" id="CAK9013978.1"/>
    </source>
</evidence>
<organism evidence="3 4">
    <name type="scientific">Durusdinium trenchii</name>
    <dbReference type="NCBI Taxonomy" id="1381693"/>
    <lineage>
        <taxon>Eukaryota</taxon>
        <taxon>Sar</taxon>
        <taxon>Alveolata</taxon>
        <taxon>Dinophyceae</taxon>
        <taxon>Suessiales</taxon>
        <taxon>Symbiodiniaceae</taxon>
        <taxon>Durusdinium</taxon>
    </lineage>
</organism>
<keyword evidence="2" id="KW-0732">Signal</keyword>